<dbReference type="GO" id="GO:0005886">
    <property type="term" value="C:plasma membrane"/>
    <property type="evidence" value="ECO:0007669"/>
    <property type="project" value="UniProtKB-SubCell"/>
</dbReference>
<feature type="transmembrane region" description="Helical" evidence="10">
    <location>
        <begin position="51"/>
        <end position="72"/>
    </location>
</feature>
<dbReference type="PIRSF" id="PIRSF006603">
    <property type="entry name" value="DinF"/>
    <property type="match status" value="1"/>
</dbReference>
<keyword evidence="8 10" id="KW-0472">Membrane</keyword>
<evidence type="ECO:0000313" key="11">
    <source>
        <dbReference type="EMBL" id="BBE29930.1"/>
    </source>
</evidence>
<feature type="transmembrane region" description="Helical" evidence="10">
    <location>
        <begin position="352"/>
        <end position="377"/>
    </location>
</feature>
<keyword evidence="6 10" id="KW-1133">Transmembrane helix</keyword>
<dbReference type="NCBIfam" id="TIGR00797">
    <property type="entry name" value="matE"/>
    <property type="match status" value="1"/>
</dbReference>
<feature type="transmembrane region" description="Helical" evidence="10">
    <location>
        <begin position="236"/>
        <end position="262"/>
    </location>
</feature>
<evidence type="ECO:0000256" key="9">
    <source>
        <dbReference type="ARBA" id="ARBA00031636"/>
    </source>
</evidence>
<keyword evidence="3" id="KW-0050">Antiport</keyword>
<dbReference type="CDD" id="cd13137">
    <property type="entry name" value="MATE_NorM_like"/>
    <property type="match status" value="1"/>
</dbReference>
<dbReference type="GO" id="GO:0042910">
    <property type="term" value="F:xenobiotic transmembrane transporter activity"/>
    <property type="evidence" value="ECO:0007669"/>
    <property type="project" value="InterPro"/>
</dbReference>
<feature type="transmembrane region" description="Helical" evidence="10">
    <location>
        <begin position="158"/>
        <end position="181"/>
    </location>
</feature>
<dbReference type="KEGG" id="ocy:OSSY52_00710"/>
<keyword evidence="7" id="KW-0406">Ion transport</keyword>
<evidence type="ECO:0000256" key="8">
    <source>
        <dbReference type="ARBA" id="ARBA00023136"/>
    </source>
</evidence>
<feature type="transmembrane region" description="Helical" evidence="10">
    <location>
        <begin position="415"/>
        <end position="434"/>
    </location>
</feature>
<dbReference type="AlphaFoldDB" id="A0A7G1G1B2"/>
<gene>
    <name evidence="11" type="ORF">OSSY52_00710</name>
</gene>
<keyword evidence="4" id="KW-1003">Cell membrane</keyword>
<feature type="transmembrane region" description="Helical" evidence="10">
    <location>
        <begin position="12"/>
        <end position="36"/>
    </location>
</feature>
<dbReference type="RefSeq" id="WP_190615073.1">
    <property type="nucleotide sequence ID" value="NZ_AP018712.1"/>
</dbReference>
<feature type="transmembrane region" description="Helical" evidence="10">
    <location>
        <begin position="389"/>
        <end position="409"/>
    </location>
</feature>
<feature type="transmembrane region" description="Helical" evidence="10">
    <location>
        <begin position="193"/>
        <end position="215"/>
    </location>
</feature>
<dbReference type="GO" id="GO:0006811">
    <property type="term" value="P:monoatomic ion transport"/>
    <property type="evidence" value="ECO:0007669"/>
    <property type="project" value="UniProtKB-KW"/>
</dbReference>
<evidence type="ECO:0000256" key="6">
    <source>
        <dbReference type="ARBA" id="ARBA00022989"/>
    </source>
</evidence>
<dbReference type="InterPro" id="IPR002528">
    <property type="entry name" value="MATE_fam"/>
</dbReference>
<comment type="subcellular location">
    <subcellularLocation>
        <location evidence="1">Cell membrane</location>
        <topology evidence="1">Multi-pass membrane protein</topology>
    </subcellularLocation>
</comment>
<dbReference type="InterPro" id="IPR048279">
    <property type="entry name" value="MdtK-like"/>
</dbReference>
<dbReference type="EMBL" id="AP018712">
    <property type="protein sequence ID" value="BBE29930.1"/>
    <property type="molecule type" value="Genomic_DNA"/>
</dbReference>
<keyword evidence="12" id="KW-1185">Reference proteome</keyword>
<accession>A0A7G1G1B2</accession>
<proteinExistence type="predicted"/>
<dbReference type="PANTHER" id="PTHR43298:SF4">
    <property type="entry name" value="DRUG_SODIUM ANTIPORTER"/>
    <property type="match status" value="1"/>
</dbReference>
<evidence type="ECO:0000256" key="3">
    <source>
        <dbReference type="ARBA" id="ARBA00022449"/>
    </source>
</evidence>
<reference evidence="11 12" key="1">
    <citation type="submission" date="2018-06" db="EMBL/GenBank/DDBJ databases">
        <title>Genome sequencing of Oceanotoga sp. sy52.</title>
        <authorList>
            <person name="Mori K."/>
        </authorList>
    </citation>
    <scope>NUCLEOTIDE SEQUENCE [LARGE SCALE GENOMIC DNA]</scope>
    <source>
        <strain evidence="12">sy52</strain>
    </source>
</reference>
<protein>
    <recommendedName>
        <fullName evidence="9">Multidrug-efflux transporter</fullName>
    </recommendedName>
</protein>
<feature type="transmembrane region" description="Helical" evidence="10">
    <location>
        <begin position="282"/>
        <end position="304"/>
    </location>
</feature>
<evidence type="ECO:0000256" key="2">
    <source>
        <dbReference type="ARBA" id="ARBA00022448"/>
    </source>
</evidence>
<feature type="transmembrane region" description="Helical" evidence="10">
    <location>
        <begin position="316"/>
        <end position="340"/>
    </location>
</feature>
<dbReference type="Pfam" id="PF01554">
    <property type="entry name" value="MatE"/>
    <property type="match status" value="2"/>
</dbReference>
<dbReference type="FunCoup" id="A0A7G1G1B2">
    <property type="interactions" value="42"/>
</dbReference>
<keyword evidence="2" id="KW-0813">Transport</keyword>
<dbReference type="GO" id="GO:0015297">
    <property type="term" value="F:antiporter activity"/>
    <property type="evidence" value="ECO:0007669"/>
    <property type="project" value="UniProtKB-KW"/>
</dbReference>
<evidence type="ECO:0000256" key="5">
    <source>
        <dbReference type="ARBA" id="ARBA00022692"/>
    </source>
</evidence>
<evidence type="ECO:0000256" key="10">
    <source>
        <dbReference type="SAM" id="Phobius"/>
    </source>
</evidence>
<dbReference type="InParanoid" id="A0A7G1G1B2"/>
<dbReference type="Proteomes" id="UP000516361">
    <property type="component" value="Chromosome"/>
</dbReference>
<dbReference type="InterPro" id="IPR050222">
    <property type="entry name" value="MATE_MdtK"/>
</dbReference>
<feature type="transmembrane region" description="Helical" evidence="10">
    <location>
        <begin position="123"/>
        <end position="146"/>
    </location>
</feature>
<feature type="transmembrane region" description="Helical" evidence="10">
    <location>
        <begin position="92"/>
        <end position="117"/>
    </location>
</feature>
<sequence>MSKKYFKVLKIALPAVGEMLLYMLVFVSDTAFIGHWGGNDAVSAVGLSTELIYTITGIIITIGLSTAITTMVAQSYGAKKINTVEKYLSSGFFFGFFISLIVSTFIFLFSKNILIILGAKKIVLSYGLSYTKIVAFGSVFQMLVSLLSSGLRGIGNTFMSMISALIINTINIILDWIFIFGKFGFPEMGVKGAAIATSLAAIIGFLFLVFYYVFFSKVKIRFKYIKNLNKKYILKLFYLAVPSGLQEGAFSLARLLSVSWVLSGLGKLSASTNQIVTTIESISFMPGWGFSVAATALVGQMIGAKDYKKAKEYANISALMGTVIMSFFGILFILIPKLFMNFFITDPKTIELGVLCLIVTAFEQPTMAISMIYGGSLKGAGDTKTPFKVSLFTNWGIRLPLIFIIIFILKLNLVYVWGAMVIQWFIDALLKYNFFKNFLSSKIKLNI</sequence>
<evidence type="ECO:0000256" key="1">
    <source>
        <dbReference type="ARBA" id="ARBA00004651"/>
    </source>
</evidence>
<evidence type="ECO:0000256" key="4">
    <source>
        <dbReference type="ARBA" id="ARBA00022475"/>
    </source>
</evidence>
<organism evidence="11 12">
    <name type="scientific">Tepiditoga spiralis</name>
    <dbReference type="NCBI Taxonomy" id="2108365"/>
    <lineage>
        <taxon>Bacteria</taxon>
        <taxon>Thermotogati</taxon>
        <taxon>Thermotogota</taxon>
        <taxon>Thermotogae</taxon>
        <taxon>Petrotogales</taxon>
        <taxon>Petrotogaceae</taxon>
        <taxon>Tepiditoga</taxon>
    </lineage>
</organism>
<evidence type="ECO:0000256" key="7">
    <source>
        <dbReference type="ARBA" id="ARBA00023065"/>
    </source>
</evidence>
<dbReference type="PANTHER" id="PTHR43298">
    <property type="entry name" value="MULTIDRUG RESISTANCE PROTEIN NORM-RELATED"/>
    <property type="match status" value="1"/>
</dbReference>
<keyword evidence="5 10" id="KW-0812">Transmembrane</keyword>
<name>A0A7G1G1B2_9BACT</name>
<evidence type="ECO:0000313" key="12">
    <source>
        <dbReference type="Proteomes" id="UP000516361"/>
    </source>
</evidence>